<dbReference type="GO" id="GO:0003677">
    <property type="term" value="F:DNA binding"/>
    <property type="evidence" value="ECO:0007669"/>
    <property type="project" value="InterPro"/>
</dbReference>
<keyword evidence="3" id="KW-0808">Transferase</keyword>
<evidence type="ECO:0000313" key="3">
    <source>
        <dbReference type="EMBL" id="SFV70099.1"/>
    </source>
</evidence>
<dbReference type="InterPro" id="IPR003583">
    <property type="entry name" value="Hlx-hairpin-Hlx_DNA-bd_motif"/>
</dbReference>
<dbReference type="GO" id="GO:0005737">
    <property type="term" value="C:cytoplasm"/>
    <property type="evidence" value="ECO:0007669"/>
    <property type="project" value="TreeGrafter"/>
</dbReference>
<dbReference type="Gene3D" id="3.30.1490.20">
    <property type="entry name" value="ATP-grasp fold, A domain"/>
    <property type="match status" value="1"/>
</dbReference>
<dbReference type="SMART" id="SM00278">
    <property type="entry name" value="HhH1"/>
    <property type="match status" value="2"/>
</dbReference>
<dbReference type="InterPro" id="IPR011761">
    <property type="entry name" value="ATP-grasp"/>
</dbReference>
<dbReference type="Pfam" id="PF08443">
    <property type="entry name" value="RimK"/>
    <property type="match status" value="1"/>
</dbReference>
<feature type="region of interest" description="Disordered" evidence="1">
    <location>
        <begin position="377"/>
        <end position="401"/>
    </location>
</feature>
<organism evidence="3">
    <name type="scientific">hydrothermal vent metagenome</name>
    <dbReference type="NCBI Taxonomy" id="652676"/>
    <lineage>
        <taxon>unclassified sequences</taxon>
        <taxon>metagenomes</taxon>
        <taxon>ecological metagenomes</taxon>
    </lineage>
</organism>
<feature type="domain" description="ATP-grasp" evidence="2">
    <location>
        <begin position="102"/>
        <end position="289"/>
    </location>
</feature>
<dbReference type="GO" id="GO:0005524">
    <property type="term" value="F:ATP binding"/>
    <property type="evidence" value="ECO:0007669"/>
    <property type="project" value="InterPro"/>
</dbReference>
<reference evidence="3" key="1">
    <citation type="submission" date="2016-10" db="EMBL/GenBank/DDBJ databases">
        <authorList>
            <person name="de Groot N.N."/>
        </authorList>
    </citation>
    <scope>NUCLEOTIDE SEQUENCE</scope>
</reference>
<dbReference type="GO" id="GO:0009432">
    <property type="term" value="P:SOS response"/>
    <property type="evidence" value="ECO:0007669"/>
    <property type="project" value="TreeGrafter"/>
</dbReference>
<dbReference type="SUPFAM" id="SSF56059">
    <property type="entry name" value="Glutathione synthetase ATP-binding domain-like"/>
    <property type="match status" value="1"/>
</dbReference>
<dbReference type="InterPro" id="IPR013815">
    <property type="entry name" value="ATP_grasp_subdomain_1"/>
</dbReference>
<evidence type="ECO:0000259" key="2">
    <source>
        <dbReference type="PROSITE" id="PS50975"/>
    </source>
</evidence>
<dbReference type="SUPFAM" id="SSF47781">
    <property type="entry name" value="RuvA domain 2-like"/>
    <property type="match status" value="1"/>
</dbReference>
<gene>
    <name evidence="3" type="ORF">MNB_SM-6-676</name>
</gene>
<dbReference type="PANTHER" id="PTHR21621">
    <property type="entry name" value="RIBOSOMAL PROTEIN S6 MODIFICATION PROTEIN"/>
    <property type="match status" value="1"/>
</dbReference>
<dbReference type="Gene3D" id="3.30.470.20">
    <property type="entry name" value="ATP-grasp fold, B domain"/>
    <property type="match status" value="1"/>
</dbReference>
<proteinExistence type="predicted"/>
<dbReference type="GO" id="GO:0016740">
    <property type="term" value="F:transferase activity"/>
    <property type="evidence" value="ECO:0007669"/>
    <property type="project" value="UniProtKB-KW"/>
</dbReference>
<dbReference type="PROSITE" id="PS50975">
    <property type="entry name" value="ATP_GRASP"/>
    <property type="match status" value="1"/>
</dbReference>
<sequence length="472" mass="55140">MGLSNKELPKLGFLYLDYVLRFFDHSNFKGWPNKIETVVYHWKNDKERFIKEVKRKKIDVLIGNIPSTAYETFREIARELPHVRFIPSLDTQFSNKSKENVTRFAWKYGLPIPKTYIYYNHDNAYKFLKNAKYPKIVKKSYGPSNYGGYFVHKVDSYKEAKELFAEKKYHPMYFQDFVPMEADIRVMLIGHKPVCAFWRRAPEGEWLTNTSQGGSMDYMDVPKSVLDLAVKTSKAARAEYWACDIAYGKDGKVRILECATAFAAFPYIRDWIGQYLMWSLSEGRFRKPNIPMFNWEELGKIDSSLLRTMRHITFGAYSPSYDGAYFGKKKKNYGGKEVYIHKLDKKYKMYDVKRRWHEEWPSEKWNYQDKLALNPAKSKTKKSAKDAPHPTGDEASESDVNEAKITKDELKEFLTSIEGIGKKKAKKLIEYFGSVDEVVGVIHQNPTILEEVEGFSSKIVKKIEKAWKKLLK</sequence>
<dbReference type="InterPro" id="IPR010994">
    <property type="entry name" value="RuvA_2-like"/>
</dbReference>
<name>A0A1W1CWE3_9ZZZZ</name>
<dbReference type="EMBL" id="FPHK01000140">
    <property type="protein sequence ID" value="SFV70099.1"/>
    <property type="molecule type" value="Genomic_DNA"/>
</dbReference>
<dbReference type="Gene3D" id="1.10.150.20">
    <property type="entry name" value="5' to 3' exonuclease, C-terminal subdomain"/>
    <property type="match status" value="1"/>
</dbReference>
<evidence type="ECO:0000256" key="1">
    <source>
        <dbReference type="SAM" id="MobiDB-lite"/>
    </source>
</evidence>
<dbReference type="GO" id="GO:0018169">
    <property type="term" value="F:ribosomal S6-glutamic acid ligase activity"/>
    <property type="evidence" value="ECO:0007669"/>
    <property type="project" value="TreeGrafter"/>
</dbReference>
<feature type="compositionally biased region" description="Basic and acidic residues" evidence="1">
    <location>
        <begin position="383"/>
        <end position="392"/>
    </location>
</feature>
<dbReference type="GO" id="GO:0046872">
    <property type="term" value="F:metal ion binding"/>
    <property type="evidence" value="ECO:0007669"/>
    <property type="project" value="InterPro"/>
</dbReference>
<dbReference type="PANTHER" id="PTHR21621:SF0">
    <property type="entry name" value="BETA-CITRYLGLUTAMATE SYNTHASE B-RELATED"/>
    <property type="match status" value="1"/>
</dbReference>
<accession>A0A1W1CWE3</accession>
<dbReference type="InterPro" id="IPR013651">
    <property type="entry name" value="ATP-grasp_RimK-type"/>
</dbReference>
<dbReference type="Pfam" id="PF14520">
    <property type="entry name" value="HHH_5"/>
    <property type="match status" value="1"/>
</dbReference>
<protein>
    <submittedName>
        <fullName evidence="3">Ribosomal protein S6 glutaminyl transferase</fullName>
    </submittedName>
</protein>
<dbReference type="GO" id="GO:0006281">
    <property type="term" value="P:DNA repair"/>
    <property type="evidence" value="ECO:0007669"/>
    <property type="project" value="InterPro"/>
</dbReference>
<dbReference type="AlphaFoldDB" id="A0A1W1CWE3"/>